<accession>A0ABS5QNE2</accession>
<name>A0ABS5QNE2_9LACO</name>
<protein>
    <submittedName>
        <fullName evidence="2">Uracil-DNA glycosylase family protein</fullName>
    </submittedName>
</protein>
<reference evidence="2 3" key="1">
    <citation type="submission" date="2020-02" db="EMBL/GenBank/DDBJ databases">
        <title>Fructobacillus sp. isolated from paper mulberry of Taiwan.</title>
        <authorList>
            <person name="Lin S.-T."/>
        </authorList>
    </citation>
    <scope>NUCLEOTIDE SEQUENCE [LARGE SCALE GENOMIC DNA]</scope>
    <source>
        <strain evidence="2 3">M1-10</strain>
    </source>
</reference>
<comment type="caution">
    <text evidence="2">The sequence shown here is derived from an EMBL/GenBank/DDBJ whole genome shotgun (WGS) entry which is preliminary data.</text>
</comment>
<dbReference type="SMART" id="SM00986">
    <property type="entry name" value="UDG"/>
    <property type="match status" value="1"/>
</dbReference>
<evidence type="ECO:0000313" key="3">
    <source>
        <dbReference type="Proteomes" id="UP001519418"/>
    </source>
</evidence>
<dbReference type="SUPFAM" id="SSF52141">
    <property type="entry name" value="Uracil-DNA glycosylase-like"/>
    <property type="match status" value="1"/>
</dbReference>
<dbReference type="InterPro" id="IPR036895">
    <property type="entry name" value="Uracil-DNA_glycosylase-like_sf"/>
</dbReference>
<dbReference type="Proteomes" id="UP001519418">
    <property type="component" value="Unassembled WGS sequence"/>
</dbReference>
<dbReference type="RefSeq" id="WP_213819243.1">
    <property type="nucleotide sequence ID" value="NZ_JAAMFI010000001.1"/>
</dbReference>
<evidence type="ECO:0000313" key="2">
    <source>
        <dbReference type="EMBL" id="MBS9334629.1"/>
    </source>
</evidence>
<keyword evidence="3" id="KW-1185">Reference proteome</keyword>
<dbReference type="PANTHER" id="PTHR42160:SF1">
    <property type="entry name" value="URACIL-DNA GLYCOSYLASE SUPERFAMILY PROTEIN"/>
    <property type="match status" value="1"/>
</dbReference>
<dbReference type="EMBL" id="JAAMFI010000001">
    <property type="protein sequence ID" value="MBS9334629.1"/>
    <property type="molecule type" value="Genomic_DNA"/>
</dbReference>
<gene>
    <name evidence="2" type="ORF">G6R27_01085</name>
</gene>
<evidence type="ECO:0000259" key="1">
    <source>
        <dbReference type="SMART" id="SM00986"/>
    </source>
</evidence>
<dbReference type="InterPro" id="IPR005122">
    <property type="entry name" value="Uracil-DNA_glycosylase-like"/>
</dbReference>
<proteinExistence type="predicted"/>
<dbReference type="PANTHER" id="PTHR42160">
    <property type="entry name" value="URACIL-DNA GLYCOSYLASE SUPERFAMILY PROTEIN"/>
    <property type="match status" value="1"/>
</dbReference>
<sequence length="195" mass="22226">MSLFEEIKADPMNQSLTKQGLDPIYAAPKTAKIIIIGQAPGRKVQETGIMFNDASGDRLREWMGISKDEFYRSGDIGVVPMDFYYPGKAKSGDKAPRKGIADKWHPRLLEQMPDRQLIILVGSYAQKKYLDLPSSAKITDTIRNFEDYLPEYFPIVHPSPRNNIWLSRNPWYERDVIPALQKRVKEILGAGKTID</sequence>
<dbReference type="CDD" id="cd10033">
    <property type="entry name" value="UDG_like"/>
    <property type="match status" value="1"/>
</dbReference>
<organism evidence="2 3">
    <name type="scientific">Fructobacillus papyriferae</name>
    <dbReference type="NCBI Taxonomy" id="2713171"/>
    <lineage>
        <taxon>Bacteria</taxon>
        <taxon>Bacillati</taxon>
        <taxon>Bacillota</taxon>
        <taxon>Bacilli</taxon>
        <taxon>Lactobacillales</taxon>
        <taxon>Lactobacillaceae</taxon>
        <taxon>Fructobacillus</taxon>
    </lineage>
</organism>
<dbReference type="Pfam" id="PF03167">
    <property type="entry name" value="UDG"/>
    <property type="match status" value="1"/>
</dbReference>
<dbReference type="SMART" id="SM00987">
    <property type="entry name" value="UreE_C"/>
    <property type="match status" value="1"/>
</dbReference>
<feature type="domain" description="Uracil-DNA glycosylase-like" evidence="1">
    <location>
        <begin position="24"/>
        <end position="181"/>
    </location>
</feature>
<dbReference type="InterPro" id="IPR047124">
    <property type="entry name" value="HI_0220.2"/>
</dbReference>
<dbReference type="Gene3D" id="3.40.470.10">
    <property type="entry name" value="Uracil-DNA glycosylase-like domain"/>
    <property type="match status" value="1"/>
</dbReference>